<dbReference type="Proteomes" id="UP001050975">
    <property type="component" value="Unassembled WGS sequence"/>
</dbReference>
<organism evidence="1 2">
    <name type="scientific">Microseira wollei NIES-4236</name>
    <dbReference type="NCBI Taxonomy" id="2530354"/>
    <lineage>
        <taxon>Bacteria</taxon>
        <taxon>Bacillati</taxon>
        <taxon>Cyanobacteriota</taxon>
        <taxon>Cyanophyceae</taxon>
        <taxon>Oscillatoriophycideae</taxon>
        <taxon>Aerosakkonematales</taxon>
        <taxon>Aerosakkonemataceae</taxon>
        <taxon>Microseira</taxon>
    </lineage>
</organism>
<name>A0AAV3XK46_9CYAN</name>
<sequence length="85" mass="9407">MHNSFLTDAGETTSASVILQPSCDPVSGKEFIKVLVIGSHKGVIRTIHTLHHKNFAAVWEWSPLMPYGNSGEMMSILKKPIFLID</sequence>
<protein>
    <submittedName>
        <fullName evidence="1">Uncharacterized protein</fullName>
    </submittedName>
</protein>
<gene>
    <name evidence="1" type="ORF">MiSe_57610</name>
</gene>
<comment type="caution">
    <text evidence="1">The sequence shown here is derived from an EMBL/GenBank/DDBJ whole genome shotgun (WGS) entry which is preliminary data.</text>
</comment>
<accession>A0AAV3XK46</accession>
<evidence type="ECO:0000313" key="1">
    <source>
        <dbReference type="EMBL" id="GET40949.1"/>
    </source>
</evidence>
<keyword evidence="2" id="KW-1185">Reference proteome</keyword>
<dbReference type="RefSeq" id="WP_226587176.1">
    <property type="nucleotide sequence ID" value="NZ_BLAY01000104.1"/>
</dbReference>
<evidence type="ECO:0000313" key="2">
    <source>
        <dbReference type="Proteomes" id="UP001050975"/>
    </source>
</evidence>
<dbReference type="AlphaFoldDB" id="A0AAV3XK46"/>
<proteinExistence type="predicted"/>
<dbReference type="EMBL" id="BLAY01000104">
    <property type="protein sequence ID" value="GET40949.1"/>
    <property type="molecule type" value="Genomic_DNA"/>
</dbReference>
<reference evidence="1" key="1">
    <citation type="submission" date="2019-10" db="EMBL/GenBank/DDBJ databases">
        <title>Draft genome sequece of Microseira wollei NIES-4236.</title>
        <authorList>
            <person name="Yamaguchi H."/>
            <person name="Suzuki S."/>
            <person name="Kawachi M."/>
        </authorList>
    </citation>
    <scope>NUCLEOTIDE SEQUENCE</scope>
    <source>
        <strain evidence="1">NIES-4236</strain>
    </source>
</reference>